<sequence>MYDTILVPTDGGGGIGRVIDHAAEIAAAHGAALQFLYVLNTDSAAVSAAAVGGEAHELLRSQGEEALADADARVDVPTETALLEGQPADRIVEYADRTGCDLIVMGTHGRGGLGRLLLGSVAERVVRLSSQPVLTVHVDDSADNDKTSLEEVSPVTVDPAVSGVLE</sequence>
<name>A0A1U7EVN6_NATPD</name>
<dbReference type="InterPro" id="IPR006016">
    <property type="entry name" value="UspA"/>
</dbReference>
<dbReference type="PANTHER" id="PTHR46268:SF6">
    <property type="entry name" value="UNIVERSAL STRESS PROTEIN UP12"/>
    <property type="match status" value="1"/>
</dbReference>
<dbReference type="CDD" id="cd00293">
    <property type="entry name" value="USP-like"/>
    <property type="match status" value="1"/>
</dbReference>
<dbReference type="InterPro" id="IPR014729">
    <property type="entry name" value="Rossmann-like_a/b/a_fold"/>
</dbReference>
<dbReference type="HOGENOM" id="CLU_049301_11_0_2"/>
<dbReference type="Proteomes" id="UP000002698">
    <property type="component" value="Chromosome"/>
</dbReference>
<proteinExistence type="inferred from homology"/>
<dbReference type="PANTHER" id="PTHR46268">
    <property type="entry name" value="STRESS RESPONSE PROTEIN NHAX"/>
    <property type="match status" value="1"/>
</dbReference>
<evidence type="ECO:0000256" key="1">
    <source>
        <dbReference type="ARBA" id="ARBA00008791"/>
    </source>
</evidence>
<dbReference type="InterPro" id="IPR006015">
    <property type="entry name" value="Universal_stress_UspA"/>
</dbReference>
<accession>A0A1U7EVN6</accession>
<dbReference type="GeneID" id="3701333"/>
<organism evidence="3 4">
    <name type="scientific">Natronomonas pharaonis (strain ATCC 35678 / DSM 2160 / CIP 103997 / JCM 8858 / NBRC 14720 / NCIMB 2260 / Gabara)</name>
    <name type="common">Halobacterium pharaonis</name>
    <dbReference type="NCBI Taxonomy" id="348780"/>
    <lineage>
        <taxon>Archaea</taxon>
        <taxon>Methanobacteriati</taxon>
        <taxon>Methanobacteriota</taxon>
        <taxon>Stenosarchaea group</taxon>
        <taxon>Halobacteria</taxon>
        <taxon>Halobacteriales</taxon>
        <taxon>Natronomonadaceae</taxon>
        <taxon>Natronomonas</taxon>
    </lineage>
</organism>
<dbReference type="EnsemblBacteria" id="CAI49108">
    <property type="protein sequence ID" value="CAI49108"/>
    <property type="gene ID" value="NP_2034A"/>
</dbReference>
<dbReference type="RefSeq" id="WP_011322737.1">
    <property type="nucleotide sequence ID" value="NC_007426.1"/>
</dbReference>
<dbReference type="PRINTS" id="PR01438">
    <property type="entry name" value="UNVRSLSTRESS"/>
</dbReference>
<feature type="domain" description="UspA" evidence="2">
    <location>
        <begin position="1"/>
        <end position="137"/>
    </location>
</feature>
<comment type="similarity">
    <text evidence="1">Belongs to the universal stress protein A family.</text>
</comment>
<evidence type="ECO:0000313" key="4">
    <source>
        <dbReference type="Proteomes" id="UP000002698"/>
    </source>
</evidence>
<evidence type="ECO:0000313" key="3">
    <source>
        <dbReference type="EMBL" id="CAI49108.1"/>
    </source>
</evidence>
<reference evidence="3 4" key="1">
    <citation type="journal article" date="2005" name="Genome Res.">
        <title>Living with two extremes: conclusions from the genome sequence of Natronomonas pharaonis.</title>
        <authorList>
            <person name="Falb M."/>
            <person name="Pfeiffer F."/>
            <person name="Palm P."/>
            <person name="Rodewald K."/>
            <person name="Hickmann V."/>
            <person name="Tittor J."/>
            <person name="Oesterhelt D."/>
        </authorList>
    </citation>
    <scope>NUCLEOTIDE SEQUENCE [LARGE SCALE GENOMIC DNA]</scope>
    <source>
        <strain evidence="4">ATCC 35678 / DSM 2160 / CIP 103997 / JCM 8858 / NBRC 14720 / NCIMB 2260 / Gabara</strain>
    </source>
</reference>
<dbReference type="Gene3D" id="3.40.50.620">
    <property type="entry name" value="HUPs"/>
    <property type="match status" value="1"/>
</dbReference>
<protein>
    <submittedName>
        <fullName evidence="3">UspA domain protein</fullName>
    </submittedName>
</protein>
<dbReference type="PIRSF" id="PIRSF006276">
    <property type="entry name" value="UspA"/>
    <property type="match status" value="1"/>
</dbReference>
<dbReference type="KEGG" id="nph:NP_2034A"/>
<dbReference type="STRING" id="348780.NP_2034A"/>
<dbReference type="SUPFAM" id="SSF52402">
    <property type="entry name" value="Adenine nucleotide alpha hydrolases-like"/>
    <property type="match status" value="1"/>
</dbReference>
<keyword evidence="4" id="KW-1185">Reference proteome</keyword>
<dbReference type="AlphaFoldDB" id="A0A1U7EVN6"/>
<dbReference type="EMBL" id="CR936257">
    <property type="protein sequence ID" value="CAI49108.1"/>
    <property type="molecule type" value="Genomic_DNA"/>
</dbReference>
<gene>
    <name evidence="3" type="ordered locus">NP_2034A</name>
</gene>
<dbReference type="Pfam" id="PF00582">
    <property type="entry name" value="Usp"/>
    <property type="match status" value="1"/>
</dbReference>
<dbReference type="OrthoDB" id="105697at2157"/>
<dbReference type="eggNOG" id="arCOG02053">
    <property type="taxonomic scope" value="Archaea"/>
</dbReference>
<evidence type="ECO:0000259" key="2">
    <source>
        <dbReference type="Pfam" id="PF00582"/>
    </source>
</evidence>